<protein>
    <submittedName>
        <fullName evidence="17">Cysteine-rich receptor-like protein kinase</fullName>
    </submittedName>
</protein>
<evidence type="ECO:0000256" key="5">
    <source>
        <dbReference type="ARBA" id="ARBA00022692"/>
    </source>
</evidence>
<keyword evidence="8" id="KW-0965">Cell junction</keyword>
<keyword evidence="17" id="KW-0675">Receptor</keyword>
<feature type="signal peptide" evidence="15">
    <location>
        <begin position="1"/>
        <end position="33"/>
    </location>
</feature>
<dbReference type="CDD" id="cd23509">
    <property type="entry name" value="Gnk2-like"/>
    <property type="match status" value="2"/>
</dbReference>
<evidence type="ECO:0000313" key="17">
    <source>
        <dbReference type="EMBL" id="KMZ69627.1"/>
    </source>
</evidence>
<evidence type="ECO:0000256" key="13">
    <source>
        <dbReference type="ARBA" id="ARBA00038393"/>
    </source>
</evidence>
<reference evidence="18" key="1">
    <citation type="journal article" date="2016" name="Nature">
        <title>The genome of the seagrass Zostera marina reveals angiosperm adaptation to the sea.</title>
        <authorList>
            <person name="Olsen J.L."/>
            <person name="Rouze P."/>
            <person name="Verhelst B."/>
            <person name="Lin Y.-C."/>
            <person name="Bayer T."/>
            <person name="Collen J."/>
            <person name="Dattolo E."/>
            <person name="De Paoli E."/>
            <person name="Dittami S."/>
            <person name="Maumus F."/>
            <person name="Michel G."/>
            <person name="Kersting A."/>
            <person name="Lauritano C."/>
            <person name="Lohaus R."/>
            <person name="Toepel M."/>
            <person name="Tonon T."/>
            <person name="Vanneste K."/>
            <person name="Amirebrahimi M."/>
            <person name="Brakel J."/>
            <person name="Bostroem C."/>
            <person name="Chovatia M."/>
            <person name="Grimwood J."/>
            <person name="Jenkins J.W."/>
            <person name="Jueterbock A."/>
            <person name="Mraz A."/>
            <person name="Stam W.T."/>
            <person name="Tice H."/>
            <person name="Bornberg-Bauer E."/>
            <person name="Green P.J."/>
            <person name="Pearson G.A."/>
            <person name="Procaccini G."/>
            <person name="Duarte C.M."/>
            <person name="Schmutz J."/>
            <person name="Reusch T.B.H."/>
            <person name="Van de Peer Y."/>
        </authorList>
    </citation>
    <scope>NUCLEOTIDE SEQUENCE [LARGE SCALE GENOMIC DNA]</scope>
    <source>
        <strain evidence="18">cv. Finnish</strain>
    </source>
</reference>
<keyword evidence="18" id="KW-1185">Reference proteome</keyword>
<keyword evidence="2" id="KW-0813">Transport</keyword>
<feature type="chain" id="PRO_5005527859" evidence="15">
    <location>
        <begin position="34"/>
        <end position="340"/>
    </location>
</feature>
<dbReference type="GO" id="GO:0016301">
    <property type="term" value="F:kinase activity"/>
    <property type="evidence" value="ECO:0007669"/>
    <property type="project" value="UniProtKB-KW"/>
</dbReference>
<evidence type="ECO:0000313" key="18">
    <source>
        <dbReference type="Proteomes" id="UP000036987"/>
    </source>
</evidence>
<feature type="transmembrane region" description="Helical" evidence="14">
    <location>
        <begin position="316"/>
        <end position="335"/>
    </location>
</feature>
<dbReference type="FunFam" id="3.30.430.20:FF:000001">
    <property type="entry name" value="cysteine-rich repeat secretory protein 3"/>
    <property type="match status" value="1"/>
</dbReference>
<dbReference type="OMA" id="TVVIKKC"/>
<dbReference type="InterPro" id="IPR051378">
    <property type="entry name" value="Cell2Cell_Antifungal"/>
</dbReference>
<evidence type="ECO:0000256" key="12">
    <source>
        <dbReference type="ARBA" id="ARBA00024184"/>
    </source>
</evidence>
<dbReference type="Gene3D" id="3.30.430.20">
    <property type="entry name" value="Gnk2 domain, C-X8-C-X2-C motif"/>
    <property type="match status" value="2"/>
</dbReference>
<dbReference type="InterPro" id="IPR002902">
    <property type="entry name" value="GNK2"/>
</dbReference>
<name>A0A0K9PN44_ZOSMR</name>
<evidence type="ECO:0000256" key="7">
    <source>
        <dbReference type="ARBA" id="ARBA00022737"/>
    </source>
</evidence>
<organism evidence="17 18">
    <name type="scientific">Zostera marina</name>
    <name type="common">Eelgrass</name>
    <dbReference type="NCBI Taxonomy" id="29655"/>
    <lineage>
        <taxon>Eukaryota</taxon>
        <taxon>Viridiplantae</taxon>
        <taxon>Streptophyta</taxon>
        <taxon>Embryophyta</taxon>
        <taxon>Tracheophyta</taxon>
        <taxon>Spermatophyta</taxon>
        <taxon>Magnoliopsida</taxon>
        <taxon>Liliopsida</taxon>
        <taxon>Zosteraceae</taxon>
        <taxon>Zostera</taxon>
    </lineage>
</organism>
<keyword evidence="10 14" id="KW-0472">Membrane</keyword>
<dbReference type="PANTHER" id="PTHR32080:SF3">
    <property type="entry name" value="PLASMODESMATA-LOCATED PROTEIN 7"/>
    <property type="match status" value="1"/>
</dbReference>
<keyword evidence="3" id="KW-1003">Cell membrane</keyword>
<gene>
    <name evidence="17" type="ORF">ZOSMA_20G01050</name>
</gene>
<keyword evidence="5 14" id="KW-0812">Transmembrane</keyword>
<keyword evidence="4" id="KW-0945">Host-virus interaction</keyword>
<evidence type="ECO:0000256" key="2">
    <source>
        <dbReference type="ARBA" id="ARBA00022448"/>
    </source>
</evidence>
<dbReference type="Pfam" id="PF01657">
    <property type="entry name" value="Stress-antifung"/>
    <property type="match status" value="2"/>
</dbReference>
<evidence type="ECO:0000256" key="9">
    <source>
        <dbReference type="ARBA" id="ARBA00022989"/>
    </source>
</evidence>
<evidence type="ECO:0000256" key="15">
    <source>
        <dbReference type="SAM" id="SignalP"/>
    </source>
</evidence>
<feature type="domain" description="Gnk2-homologous" evidence="16">
    <location>
        <begin position="39"/>
        <end position="143"/>
    </location>
</feature>
<evidence type="ECO:0000256" key="14">
    <source>
        <dbReference type="SAM" id="Phobius"/>
    </source>
</evidence>
<feature type="domain" description="Gnk2-homologous" evidence="16">
    <location>
        <begin position="151"/>
        <end position="254"/>
    </location>
</feature>
<evidence type="ECO:0000256" key="1">
    <source>
        <dbReference type="ARBA" id="ARBA00004251"/>
    </source>
</evidence>
<proteinExistence type="inferred from homology"/>
<evidence type="ECO:0000256" key="8">
    <source>
        <dbReference type="ARBA" id="ARBA00022949"/>
    </source>
</evidence>
<keyword evidence="11" id="KW-1015">Disulfide bond</keyword>
<comment type="caution">
    <text evidence="17">The sequence shown here is derived from an EMBL/GenBank/DDBJ whole genome shotgun (WGS) entry which is preliminary data.</text>
</comment>
<dbReference type="OrthoDB" id="1097929at2759"/>
<evidence type="ECO:0000256" key="11">
    <source>
        <dbReference type="ARBA" id="ARBA00023157"/>
    </source>
</evidence>
<sequence length="340" mass="36753">MSFSTTTAAMQLQRYHFLSLLFLFSFFCRLSSCFSDDTTSFVFAGCSQAKYTPNTPYQYNLNSLLASLANSASMSTFANFTSNLASPSSPAYGLYQCRGDLPIPTCHQCIRSSIIQLSPLCNFSTSAAVQLRGCVIRYGNDSFLGKPGKTLLYRRCGATATTISNGYEADLVGMREGVLEALLEGSRQTAGLYKAGRVGYVDGVAQCIGDQSEDECRECVAEAVKEMRSICGGPALSGEVYLEKCYVVYEAKGGVYPSSSSSSSMTRSGVSDGGNGKLISKQMVMIIGIAAALLLLVLCLYFLGRSRSSKMEGKNIYYSVLEFLSITVLLHTFFFTPGKS</sequence>
<keyword evidence="17" id="KW-0808">Transferase</keyword>
<evidence type="ECO:0000256" key="3">
    <source>
        <dbReference type="ARBA" id="ARBA00022475"/>
    </source>
</evidence>
<keyword evidence="6 15" id="KW-0732">Signal</keyword>
<dbReference type="PROSITE" id="PS51473">
    <property type="entry name" value="GNK2"/>
    <property type="match status" value="2"/>
</dbReference>
<evidence type="ECO:0000256" key="6">
    <source>
        <dbReference type="ARBA" id="ARBA00022729"/>
    </source>
</evidence>
<keyword evidence="17" id="KW-0418">Kinase</keyword>
<dbReference type="AlphaFoldDB" id="A0A0K9PN44"/>
<dbReference type="InterPro" id="IPR038408">
    <property type="entry name" value="GNK2_sf"/>
</dbReference>
<accession>A0A0K9PN44</accession>
<feature type="transmembrane region" description="Helical" evidence="14">
    <location>
        <begin position="283"/>
        <end position="304"/>
    </location>
</feature>
<comment type="similarity">
    <text evidence="13">Belongs to the cysteine-rich repeat secretory protein family. Plasmodesmata-located proteins (PDLD) subfamily.</text>
</comment>
<dbReference type="Proteomes" id="UP000036987">
    <property type="component" value="Unassembled WGS sequence"/>
</dbReference>
<comment type="subcellular location">
    <subcellularLocation>
        <location evidence="12">Cell junction</location>
        <location evidence="12">Plasmodesma</location>
    </subcellularLocation>
    <subcellularLocation>
        <location evidence="1">Cell membrane</location>
        <topology evidence="1">Single-pass type I membrane protein</topology>
    </subcellularLocation>
</comment>
<dbReference type="GO" id="GO:0009506">
    <property type="term" value="C:plasmodesma"/>
    <property type="evidence" value="ECO:0000318"/>
    <property type="project" value="GO_Central"/>
</dbReference>
<dbReference type="PANTHER" id="PTHR32080">
    <property type="entry name" value="ANTIFUNGAL PROTEIN GINKBILOBIN-2-LIKE"/>
    <property type="match status" value="1"/>
</dbReference>
<evidence type="ECO:0000256" key="4">
    <source>
        <dbReference type="ARBA" id="ARBA00022581"/>
    </source>
</evidence>
<dbReference type="EMBL" id="LFYR01000757">
    <property type="protein sequence ID" value="KMZ69627.1"/>
    <property type="molecule type" value="Genomic_DNA"/>
</dbReference>
<evidence type="ECO:0000256" key="10">
    <source>
        <dbReference type="ARBA" id="ARBA00023136"/>
    </source>
</evidence>
<evidence type="ECO:0000259" key="16">
    <source>
        <dbReference type="PROSITE" id="PS51473"/>
    </source>
</evidence>
<dbReference type="GO" id="GO:0005886">
    <property type="term" value="C:plasma membrane"/>
    <property type="evidence" value="ECO:0007669"/>
    <property type="project" value="UniProtKB-SubCell"/>
</dbReference>
<keyword evidence="9 14" id="KW-1133">Transmembrane helix</keyword>
<keyword evidence="7" id="KW-0677">Repeat</keyword>